<gene>
    <name evidence="1" type="ORF">LSINAPIS_LOCUS9041</name>
</gene>
<proteinExistence type="predicted"/>
<dbReference type="Proteomes" id="UP000324832">
    <property type="component" value="Unassembled WGS sequence"/>
</dbReference>
<evidence type="ECO:0000313" key="1">
    <source>
        <dbReference type="EMBL" id="VVC97848.1"/>
    </source>
</evidence>
<dbReference type="EMBL" id="FZQP02003333">
    <property type="protein sequence ID" value="VVC97848.1"/>
    <property type="molecule type" value="Genomic_DNA"/>
</dbReference>
<name>A0A5E4QLP4_9NEOP</name>
<sequence length="86" mass="9821">MSFMNFRKCEDCKFLADLLPRYNGNPKLLKFYIREVENIIQFLSKLVGADIEAIESLITWNSIKNALTFRRTAQRNPGDAGAHAVS</sequence>
<protein>
    <submittedName>
        <fullName evidence="1">Uncharacterized protein</fullName>
    </submittedName>
</protein>
<organism evidence="1 2">
    <name type="scientific">Leptidea sinapis</name>
    <dbReference type="NCBI Taxonomy" id="189913"/>
    <lineage>
        <taxon>Eukaryota</taxon>
        <taxon>Metazoa</taxon>
        <taxon>Ecdysozoa</taxon>
        <taxon>Arthropoda</taxon>
        <taxon>Hexapoda</taxon>
        <taxon>Insecta</taxon>
        <taxon>Pterygota</taxon>
        <taxon>Neoptera</taxon>
        <taxon>Endopterygota</taxon>
        <taxon>Lepidoptera</taxon>
        <taxon>Glossata</taxon>
        <taxon>Ditrysia</taxon>
        <taxon>Papilionoidea</taxon>
        <taxon>Pieridae</taxon>
        <taxon>Dismorphiinae</taxon>
        <taxon>Leptidea</taxon>
    </lineage>
</organism>
<reference evidence="1 2" key="1">
    <citation type="submission" date="2017-07" db="EMBL/GenBank/DDBJ databases">
        <authorList>
            <person name="Talla V."/>
            <person name="Backstrom N."/>
        </authorList>
    </citation>
    <scope>NUCLEOTIDE SEQUENCE [LARGE SCALE GENOMIC DNA]</scope>
</reference>
<dbReference type="AlphaFoldDB" id="A0A5E4QLP4"/>
<accession>A0A5E4QLP4</accession>
<keyword evidence="2" id="KW-1185">Reference proteome</keyword>
<evidence type="ECO:0000313" key="2">
    <source>
        <dbReference type="Proteomes" id="UP000324832"/>
    </source>
</evidence>